<feature type="region of interest" description="Disordered" evidence="1">
    <location>
        <begin position="92"/>
        <end position="128"/>
    </location>
</feature>
<organism evidence="2 3">
    <name type="scientific">Gigaspora margarita</name>
    <dbReference type="NCBI Taxonomy" id="4874"/>
    <lineage>
        <taxon>Eukaryota</taxon>
        <taxon>Fungi</taxon>
        <taxon>Fungi incertae sedis</taxon>
        <taxon>Mucoromycota</taxon>
        <taxon>Glomeromycotina</taxon>
        <taxon>Glomeromycetes</taxon>
        <taxon>Diversisporales</taxon>
        <taxon>Gigasporaceae</taxon>
        <taxon>Gigaspora</taxon>
    </lineage>
</organism>
<proteinExistence type="predicted"/>
<sequence length="128" mass="14792">MSNDQLTINTLRELNSRLVSEITELRKENTKILELKKKFVEVEAENTKVKTENAEISELKKKFAEIEAKNIKLKDAIKQSTRHEAEYKARIKKLEQKDNDTKGIDQSSVDITSTKIENSKNTPEQMDL</sequence>
<dbReference type="OrthoDB" id="2435563at2759"/>
<keyword evidence="3" id="KW-1185">Reference proteome</keyword>
<evidence type="ECO:0000313" key="3">
    <source>
        <dbReference type="Proteomes" id="UP000439903"/>
    </source>
</evidence>
<dbReference type="Proteomes" id="UP000439903">
    <property type="component" value="Unassembled WGS sequence"/>
</dbReference>
<accession>A0A8H4ELN8</accession>
<evidence type="ECO:0000313" key="2">
    <source>
        <dbReference type="EMBL" id="KAF0513109.1"/>
    </source>
</evidence>
<protein>
    <submittedName>
        <fullName evidence="2">Zinc finger bed domain-containing protein 1-like</fullName>
    </submittedName>
</protein>
<gene>
    <name evidence="2" type="ORF">F8M41_017819</name>
</gene>
<comment type="caution">
    <text evidence="2">The sequence shown here is derived from an EMBL/GenBank/DDBJ whole genome shotgun (WGS) entry which is preliminary data.</text>
</comment>
<name>A0A8H4ELN8_GIGMA</name>
<dbReference type="EMBL" id="WTPW01000417">
    <property type="protein sequence ID" value="KAF0513109.1"/>
    <property type="molecule type" value="Genomic_DNA"/>
</dbReference>
<feature type="compositionally biased region" description="Basic and acidic residues" evidence="1">
    <location>
        <begin position="92"/>
        <end position="103"/>
    </location>
</feature>
<dbReference type="AlphaFoldDB" id="A0A8H4ELN8"/>
<reference evidence="2 3" key="1">
    <citation type="journal article" date="2019" name="Environ. Microbiol.">
        <title>At the nexus of three kingdoms: the genome of the mycorrhizal fungus Gigaspora margarita provides insights into plant, endobacterial and fungal interactions.</title>
        <authorList>
            <person name="Venice F."/>
            <person name="Ghignone S."/>
            <person name="Salvioli di Fossalunga A."/>
            <person name="Amselem J."/>
            <person name="Novero M."/>
            <person name="Xianan X."/>
            <person name="Sedzielewska Toro K."/>
            <person name="Morin E."/>
            <person name="Lipzen A."/>
            <person name="Grigoriev I.V."/>
            <person name="Henrissat B."/>
            <person name="Martin F.M."/>
            <person name="Bonfante P."/>
        </authorList>
    </citation>
    <scope>NUCLEOTIDE SEQUENCE [LARGE SCALE GENOMIC DNA]</scope>
    <source>
        <strain evidence="2 3">BEG34</strain>
    </source>
</reference>
<evidence type="ECO:0000256" key="1">
    <source>
        <dbReference type="SAM" id="MobiDB-lite"/>
    </source>
</evidence>
<feature type="compositionally biased region" description="Polar residues" evidence="1">
    <location>
        <begin position="104"/>
        <end position="128"/>
    </location>
</feature>